<keyword evidence="1" id="KW-0378">Hydrolase</keyword>
<dbReference type="Gene3D" id="3.40.50.300">
    <property type="entry name" value="P-loop containing nucleotide triphosphate hydrolases"/>
    <property type="match status" value="1"/>
</dbReference>
<keyword evidence="5" id="KW-1185">Reference proteome</keyword>
<keyword evidence="1" id="KW-0233">DNA recombination</keyword>
<dbReference type="Proteomes" id="UP000478052">
    <property type="component" value="Unassembled WGS sequence"/>
</dbReference>
<dbReference type="InterPro" id="IPR027417">
    <property type="entry name" value="P-loop_NTPase"/>
</dbReference>
<keyword evidence="2" id="KW-0812">Transmembrane</keyword>
<dbReference type="GO" id="GO:0006281">
    <property type="term" value="P:DNA repair"/>
    <property type="evidence" value="ECO:0007669"/>
    <property type="project" value="UniProtKB-KW"/>
</dbReference>
<dbReference type="GO" id="GO:0006310">
    <property type="term" value="P:DNA recombination"/>
    <property type="evidence" value="ECO:0007669"/>
    <property type="project" value="UniProtKB-KW"/>
</dbReference>
<evidence type="ECO:0000313" key="4">
    <source>
        <dbReference type="EMBL" id="KAF0765167.1"/>
    </source>
</evidence>
<dbReference type="OrthoDB" id="6615588at2759"/>
<comment type="caution">
    <text evidence="4">The sequence shown here is derived from an EMBL/GenBank/DDBJ whole genome shotgun (WGS) entry which is preliminary data.</text>
</comment>
<feature type="transmembrane region" description="Helical" evidence="2">
    <location>
        <begin position="74"/>
        <end position="91"/>
    </location>
</feature>
<comment type="catalytic activity">
    <reaction evidence="1">
        <text>ATP + H2O = ADP + phosphate + H(+)</text>
        <dbReference type="Rhea" id="RHEA:13065"/>
        <dbReference type="ChEBI" id="CHEBI:15377"/>
        <dbReference type="ChEBI" id="CHEBI:15378"/>
        <dbReference type="ChEBI" id="CHEBI:30616"/>
        <dbReference type="ChEBI" id="CHEBI:43474"/>
        <dbReference type="ChEBI" id="CHEBI:456216"/>
        <dbReference type="EC" id="5.6.2.3"/>
    </reaction>
</comment>
<keyword evidence="1" id="KW-0547">Nucleotide-binding</keyword>
<comment type="similarity">
    <text evidence="1">Belongs to the helicase family.</text>
</comment>
<comment type="cofactor">
    <cofactor evidence="1">
        <name>Mg(2+)</name>
        <dbReference type="ChEBI" id="CHEBI:18420"/>
    </cofactor>
</comment>
<name>A0A6G0Z411_APHCR</name>
<keyword evidence="1" id="KW-0067">ATP-binding</keyword>
<dbReference type="PANTHER" id="PTHR10492">
    <property type="match status" value="1"/>
</dbReference>
<protein>
    <recommendedName>
        <fullName evidence="1">ATP-dependent DNA helicase</fullName>
        <ecNumber evidence="1">5.6.2.3</ecNumber>
    </recommendedName>
</protein>
<keyword evidence="2" id="KW-0472">Membrane</keyword>
<reference evidence="4 5" key="1">
    <citation type="submission" date="2019-08" db="EMBL/GenBank/DDBJ databases">
        <title>Whole genome of Aphis craccivora.</title>
        <authorList>
            <person name="Voronova N.V."/>
            <person name="Shulinski R.S."/>
            <person name="Bandarenka Y.V."/>
            <person name="Zhorov D.G."/>
            <person name="Warner D."/>
        </authorList>
    </citation>
    <scope>NUCLEOTIDE SEQUENCE [LARGE SCALE GENOMIC DNA]</scope>
    <source>
        <strain evidence="4">180601</strain>
        <tissue evidence="4">Whole Body</tissue>
    </source>
</reference>
<evidence type="ECO:0000256" key="1">
    <source>
        <dbReference type="RuleBase" id="RU363044"/>
    </source>
</evidence>
<organism evidence="4 5">
    <name type="scientific">Aphis craccivora</name>
    <name type="common">Cowpea aphid</name>
    <dbReference type="NCBI Taxonomy" id="307492"/>
    <lineage>
        <taxon>Eukaryota</taxon>
        <taxon>Metazoa</taxon>
        <taxon>Ecdysozoa</taxon>
        <taxon>Arthropoda</taxon>
        <taxon>Hexapoda</taxon>
        <taxon>Insecta</taxon>
        <taxon>Pterygota</taxon>
        <taxon>Neoptera</taxon>
        <taxon>Paraneoptera</taxon>
        <taxon>Hemiptera</taxon>
        <taxon>Sternorrhyncha</taxon>
        <taxon>Aphidomorpha</taxon>
        <taxon>Aphidoidea</taxon>
        <taxon>Aphididae</taxon>
        <taxon>Aphidini</taxon>
        <taxon>Aphis</taxon>
        <taxon>Aphis</taxon>
    </lineage>
</organism>
<evidence type="ECO:0000256" key="2">
    <source>
        <dbReference type="SAM" id="Phobius"/>
    </source>
</evidence>
<keyword evidence="1 4" id="KW-0347">Helicase</keyword>
<sequence>MIKGRSYDKNQLQEIVEIKLPKLVDDQKNAFNVIAENLMNHQGRIFFFLVAPGGTIKTFLINLLLTQIRSSGKVYVALTVVSSGIAATLLSRGRTAHLTFKLPLNLSFKRKFVCPIRKNGSRGKIPEETSFVV</sequence>
<keyword evidence="2" id="KW-1133">Transmembrane helix</keyword>
<dbReference type="Pfam" id="PF05970">
    <property type="entry name" value="PIF1"/>
    <property type="match status" value="1"/>
</dbReference>
<dbReference type="GO" id="GO:0043139">
    <property type="term" value="F:5'-3' DNA helicase activity"/>
    <property type="evidence" value="ECO:0007669"/>
    <property type="project" value="UniProtKB-EC"/>
</dbReference>
<dbReference type="PANTHER" id="PTHR10492:SF57">
    <property type="entry name" value="ATP-DEPENDENT DNA HELICASE"/>
    <property type="match status" value="1"/>
</dbReference>
<feature type="transmembrane region" description="Helical" evidence="2">
    <location>
        <begin position="45"/>
        <end position="68"/>
    </location>
</feature>
<dbReference type="GO" id="GO:0016787">
    <property type="term" value="F:hydrolase activity"/>
    <property type="evidence" value="ECO:0007669"/>
    <property type="project" value="UniProtKB-KW"/>
</dbReference>
<dbReference type="EMBL" id="VUJU01001468">
    <property type="protein sequence ID" value="KAF0765167.1"/>
    <property type="molecule type" value="Genomic_DNA"/>
</dbReference>
<gene>
    <name evidence="4" type="ORF">FWK35_00014387</name>
</gene>
<keyword evidence="1" id="KW-0227">DNA damage</keyword>
<keyword evidence="1" id="KW-0234">DNA repair</keyword>
<accession>A0A6G0Z411</accession>
<dbReference type="EC" id="5.6.2.3" evidence="1"/>
<dbReference type="GO" id="GO:0005524">
    <property type="term" value="F:ATP binding"/>
    <property type="evidence" value="ECO:0007669"/>
    <property type="project" value="UniProtKB-KW"/>
</dbReference>
<dbReference type="AlphaFoldDB" id="A0A6G0Z411"/>
<dbReference type="InterPro" id="IPR010285">
    <property type="entry name" value="DNA_helicase_pif1-like_DEAD"/>
</dbReference>
<evidence type="ECO:0000313" key="5">
    <source>
        <dbReference type="Proteomes" id="UP000478052"/>
    </source>
</evidence>
<dbReference type="GO" id="GO:0000723">
    <property type="term" value="P:telomere maintenance"/>
    <property type="evidence" value="ECO:0007669"/>
    <property type="project" value="InterPro"/>
</dbReference>
<proteinExistence type="inferred from homology"/>
<evidence type="ECO:0000259" key="3">
    <source>
        <dbReference type="Pfam" id="PF05970"/>
    </source>
</evidence>
<feature type="domain" description="DNA helicase Pif1-like DEAD-box helicase" evidence="3">
    <location>
        <begin position="23"/>
        <end position="132"/>
    </location>
</feature>